<comment type="caution">
    <text evidence="3">The sequence shown here is derived from an EMBL/GenBank/DDBJ whole genome shotgun (WGS) entry which is preliminary data.</text>
</comment>
<organism evidence="3 4">
    <name type="scientific">Rickettsiella grylli</name>
    <dbReference type="NCBI Taxonomy" id="59196"/>
    <lineage>
        <taxon>Bacteria</taxon>
        <taxon>Pseudomonadati</taxon>
        <taxon>Pseudomonadota</taxon>
        <taxon>Gammaproteobacteria</taxon>
        <taxon>Legionellales</taxon>
        <taxon>Coxiellaceae</taxon>
        <taxon>Rickettsiella</taxon>
    </lineage>
</organism>
<dbReference type="OrthoDB" id="5647610at2"/>
<evidence type="ECO:0000256" key="1">
    <source>
        <dbReference type="SAM" id="MobiDB-lite"/>
    </source>
</evidence>
<sequence length="1171" mass="118049">MKSKGINKCCFITLAIGFSSILLKANAEVLPIPARFSGNVYGSTKYVVGQADAMLPLVGDAQHNFYIDPALTSGSNWEGHGDLGLGYRWIQNGSAILGGYLFGEYNRMDNNVRIWTMNPGIEALGSRWDAHLNGYFVMDNRSKVVGTDLEFVRFRGHSAVYNLFDVTQNVGNGGDVKLGYQLFPKTPLKAFVGSYFFSPAETKNILGGAVGLEYWANRNVKVFASYTYDKLRRSVGSLGLGVELGGTHVHRSDPSIEERITDPLERNLAELGGSAAFPSQMKRKLVRTIGDGGDGEIPGINAFFSQTGTPNNGGVGLTLGNCTYENPCGPTDLTNEATQTLSGYLPNTKMYFLGGTYTALDVPGGSNPVTIRAGQSLTSYPGTPISTLSGGLIMEGNNSVNNMKLAPTPSTPIGISGAPNGNVLINGSEIGSAEAPYVTGVELTGSAQTTLDKSKVFGSTGVRFSEATSLISNASEINGTVSGIESTGSGLINLTNQSSVNVTGEDGLVGVSSTGEGEVTVSGASSINVDATGSAVGYSSGGSGAVNFSGGSAINVKSTGGQAIGIHTLTSSVAPVMLDETQIKVDGQTSPIGVLTEGEGSYTARNPKIEVIGGASAQGVLSSGSGAIKTEAGTITVDGNGQAAATGFSTTSTSSGNVELKGTKINVSGGDRTRGLDVGGSGPIELTGQSSVNVTGEDGLVGVSSTGEGEVTVSGASSINVDATGSAVGYSSGGSGAVNFSGGSAINVKSTGGQAIGIHTLTSSVAPVMLDETQIKVDGQTNPIGVLTEGEGSYTARNPKIEVIGGTSAQGVLSSGSGAIKTEAGTITVDGNGQAAATGFSTTSTSSGNVELKGTKINVSGGNRTRGLDVGGSGPIELTGAGSITVNAVGSSGILGISRNSGSTSDITLADNFSVDAIGGEGTIGISDEGTGTFTLGDENIISAMGDTNITAFSKTSAGEVNIGSSKLMANAPAGQALGLSADGPAVIKMNGTQIQVESGGGRGAWFKQTSKGELTNTIITAPNRALEVQDRSQVTVTGGHFTVGNNRASAIISGPGTSTINISGTRIDVTGAGIPPNAELNGIAKNRAGSGAVRAKDLIINVSSPTTGTSRGATTTERTSGVFTIEGSKINVKGGNTSEGPSGPVVPRGGPITSTNNTCTLNGRSVNCNS</sequence>
<dbReference type="EMBL" id="AAQJ02000001">
    <property type="protein sequence ID" value="EDP46646.1"/>
    <property type="molecule type" value="Genomic_DNA"/>
</dbReference>
<feature type="compositionally biased region" description="Low complexity" evidence="1">
    <location>
        <begin position="1141"/>
        <end position="1152"/>
    </location>
</feature>
<dbReference type="RefSeq" id="WP_006035620.1">
    <property type="nucleotide sequence ID" value="NZ_AAQJ02000001.1"/>
</dbReference>
<evidence type="ECO:0000256" key="2">
    <source>
        <dbReference type="SAM" id="SignalP"/>
    </source>
</evidence>
<accession>A8PQI7</accession>
<dbReference type="InterPro" id="IPR038177">
    <property type="entry name" value="IAT_beta_sf"/>
</dbReference>
<feature type="region of interest" description="Disordered" evidence="1">
    <location>
        <begin position="1132"/>
        <end position="1157"/>
    </location>
</feature>
<gene>
    <name evidence="3" type="ORF">RICGR_1540</name>
</gene>
<dbReference type="STRING" id="59196.RICGR_1540"/>
<keyword evidence="2" id="KW-0732">Signal</keyword>
<dbReference type="eggNOG" id="COG3210">
    <property type="taxonomic scope" value="Bacteria"/>
</dbReference>
<reference evidence="3" key="1">
    <citation type="submission" date="2006-04" db="EMBL/GenBank/DDBJ databases">
        <authorList>
            <person name="Seshadri R."/>
            <person name="Federici B.A."/>
        </authorList>
    </citation>
    <scope>NUCLEOTIDE SEQUENCE [LARGE SCALE GENOMIC DNA]</scope>
</reference>
<evidence type="ECO:0000313" key="3">
    <source>
        <dbReference type="EMBL" id="EDP46646.1"/>
    </source>
</evidence>
<reference evidence="3" key="2">
    <citation type="submission" date="2007-10" db="EMBL/GenBank/DDBJ databases">
        <authorList>
            <person name="Myers G.S."/>
        </authorList>
    </citation>
    <scope>NUCLEOTIDE SEQUENCE [LARGE SCALE GENOMIC DNA]</scope>
</reference>
<dbReference type="Gene3D" id="2.40.160.160">
    <property type="entry name" value="Inverse autotransporter, beta-domain"/>
    <property type="match status" value="1"/>
</dbReference>
<protein>
    <submittedName>
        <fullName evidence="3">Outer membrane autotransporter barrel domain</fullName>
    </submittedName>
</protein>
<name>A8PQI7_9COXI</name>
<keyword evidence="4" id="KW-1185">Reference proteome</keyword>
<feature type="chain" id="PRO_5002725324" evidence="2">
    <location>
        <begin position="28"/>
        <end position="1171"/>
    </location>
</feature>
<evidence type="ECO:0000313" key="4">
    <source>
        <dbReference type="Proteomes" id="UP000054075"/>
    </source>
</evidence>
<feature type="signal peptide" evidence="2">
    <location>
        <begin position="1"/>
        <end position="27"/>
    </location>
</feature>
<dbReference type="AlphaFoldDB" id="A8PQI7"/>
<dbReference type="Proteomes" id="UP000054075">
    <property type="component" value="Unassembled WGS sequence"/>
</dbReference>
<proteinExistence type="predicted"/>